<proteinExistence type="predicted"/>
<feature type="transmembrane region" description="Helical" evidence="1">
    <location>
        <begin position="257"/>
        <end position="280"/>
    </location>
</feature>
<reference evidence="2 3" key="1">
    <citation type="submission" date="2017-10" db="EMBL/GenBank/DDBJ databases">
        <title>Sequencing the genomes of 1000 actinobacteria strains.</title>
        <authorList>
            <person name="Klenk H.-P."/>
        </authorList>
    </citation>
    <scope>NUCLEOTIDE SEQUENCE [LARGE SCALE GENOMIC DNA]</scope>
    <source>
        <strain evidence="2 3">DSM 21798</strain>
    </source>
</reference>
<feature type="transmembrane region" description="Helical" evidence="1">
    <location>
        <begin position="228"/>
        <end position="245"/>
    </location>
</feature>
<feature type="transmembrane region" description="Helical" evidence="1">
    <location>
        <begin position="6"/>
        <end position="25"/>
    </location>
</feature>
<dbReference type="PANTHER" id="PTHR35007">
    <property type="entry name" value="INTEGRAL MEMBRANE PROTEIN-RELATED"/>
    <property type="match status" value="1"/>
</dbReference>
<dbReference type="AlphaFoldDB" id="A0A2A9DZ52"/>
<evidence type="ECO:0000256" key="1">
    <source>
        <dbReference type="SAM" id="Phobius"/>
    </source>
</evidence>
<keyword evidence="3" id="KW-1185">Reference proteome</keyword>
<dbReference type="EMBL" id="PDJE01000001">
    <property type="protein sequence ID" value="PFG31601.1"/>
    <property type="molecule type" value="Genomic_DNA"/>
</dbReference>
<dbReference type="Proteomes" id="UP000221369">
    <property type="component" value="Unassembled WGS sequence"/>
</dbReference>
<sequence>MIAIALGALVGLGGVLIVVSMVFPHTTILPKRTTQGRLARELRTRLSLSGLGMVPVPAFIVACVLLAGVAGGIVQAMFGIVVLTLLAALGGALTPLLIVTWRARATRRTHRMLWPDVVDHLVSSIRAGTALPEAVAQLADAGPDALRASFRGFARDYRTSASFGGALDRLKNDLGDPVADRIIETLKMARDVGGTELPGVLRSLSAAIREDSGIRSEVDARQSWVRNAAKLGVAAPWLILFLLASRPEAAAAYNSPIGITVIVAGAVVSVVAYRFMLALGRLPEERRWFR</sequence>
<gene>
    <name evidence="2" type="ORF">ATJ78_2576</name>
</gene>
<name>A0A2A9DZ52_9MICO</name>
<protein>
    <submittedName>
        <fullName evidence="2">Tight adherence protein B</fullName>
    </submittedName>
</protein>
<evidence type="ECO:0000313" key="3">
    <source>
        <dbReference type="Proteomes" id="UP000221369"/>
    </source>
</evidence>
<dbReference type="RefSeq" id="WP_245836318.1">
    <property type="nucleotide sequence ID" value="NZ_PDJE01000001.1"/>
</dbReference>
<feature type="transmembrane region" description="Helical" evidence="1">
    <location>
        <begin position="46"/>
        <end position="70"/>
    </location>
</feature>
<accession>A0A2A9DZ52</accession>
<feature type="transmembrane region" description="Helical" evidence="1">
    <location>
        <begin position="76"/>
        <end position="101"/>
    </location>
</feature>
<keyword evidence="1" id="KW-0812">Transmembrane</keyword>
<dbReference type="PANTHER" id="PTHR35007:SF2">
    <property type="entry name" value="PILUS ASSEMBLE PROTEIN"/>
    <property type="match status" value="1"/>
</dbReference>
<evidence type="ECO:0000313" key="2">
    <source>
        <dbReference type="EMBL" id="PFG31601.1"/>
    </source>
</evidence>
<keyword evidence="1" id="KW-1133">Transmembrane helix</keyword>
<organism evidence="2 3">
    <name type="scientific">Paramicrobacterium agarici</name>
    <dbReference type="NCBI Taxonomy" id="630514"/>
    <lineage>
        <taxon>Bacteria</taxon>
        <taxon>Bacillati</taxon>
        <taxon>Actinomycetota</taxon>
        <taxon>Actinomycetes</taxon>
        <taxon>Micrococcales</taxon>
        <taxon>Microbacteriaceae</taxon>
        <taxon>Paramicrobacterium</taxon>
    </lineage>
</organism>
<keyword evidence="1" id="KW-0472">Membrane</keyword>
<comment type="caution">
    <text evidence="2">The sequence shown here is derived from an EMBL/GenBank/DDBJ whole genome shotgun (WGS) entry which is preliminary data.</text>
</comment>